<name>A0A1D9P487_9FIRM</name>
<evidence type="ECO:0000256" key="1">
    <source>
        <dbReference type="ARBA" id="ARBA00005187"/>
    </source>
</evidence>
<feature type="binding site" evidence="10">
    <location>
        <position position="102"/>
    </location>
    <ligand>
        <name>L-glutamine</name>
        <dbReference type="ChEBI" id="CHEBI:58359"/>
    </ligand>
</feature>
<feature type="domain" description="Glutamine amidotransferase type-2" evidence="12">
    <location>
        <begin position="2"/>
        <end position="216"/>
    </location>
</feature>
<dbReference type="KEGG" id="bhu:bhn_I2394"/>
<evidence type="ECO:0000256" key="3">
    <source>
        <dbReference type="ARBA" id="ARBA00012737"/>
    </source>
</evidence>
<dbReference type="NCBIfam" id="TIGR01536">
    <property type="entry name" value="asn_synth_AEB"/>
    <property type="match status" value="1"/>
</dbReference>
<evidence type="ECO:0000256" key="2">
    <source>
        <dbReference type="ARBA" id="ARBA00005752"/>
    </source>
</evidence>
<dbReference type="PIRSF" id="PIRSF001589">
    <property type="entry name" value="Asn_synthetase_glu-h"/>
    <property type="match status" value="1"/>
</dbReference>
<dbReference type="Proteomes" id="UP000179284">
    <property type="component" value="Chromosome I"/>
</dbReference>
<dbReference type="AlphaFoldDB" id="A0A1D9P487"/>
<dbReference type="InterPro" id="IPR051786">
    <property type="entry name" value="ASN_synthetase/amidase"/>
</dbReference>
<organism evidence="13 14">
    <name type="scientific">Butyrivibrio hungatei</name>
    <dbReference type="NCBI Taxonomy" id="185008"/>
    <lineage>
        <taxon>Bacteria</taxon>
        <taxon>Bacillati</taxon>
        <taxon>Bacillota</taxon>
        <taxon>Clostridia</taxon>
        <taxon>Lachnospirales</taxon>
        <taxon>Lachnospiraceae</taxon>
        <taxon>Butyrivibrio</taxon>
    </lineage>
</organism>
<dbReference type="InterPro" id="IPR033738">
    <property type="entry name" value="AsnB_N"/>
</dbReference>
<dbReference type="InterPro" id="IPR017932">
    <property type="entry name" value="GATase_2_dom"/>
</dbReference>
<dbReference type="PANTHER" id="PTHR43284">
    <property type="entry name" value="ASPARAGINE SYNTHETASE (GLUTAMINE-HYDROLYZING)"/>
    <property type="match status" value="1"/>
</dbReference>
<sequence>MCGIAGLCGYNSNGEKNIRRMNERLIHRGPDAGDIWNSPGDLVWFGHRRLAIRDLSQNGSQPMVSRSGKSVIVYNGEIYNADKLADLLKEKGYVTSFRGTSDTEVLLEAIEHLGITETLKFCKGMFALAVYDMETHEISLARDRIGEKPLYYGFVNGNFVFASEISAIRAIEGFKNRIFEEALNLYFCHGYIPAPYTIYQDIYKLEPGTILKVSAPFSYFRPVHEDDETGVITGVQRSGGEHSFETYYDIREVAINGQKNQFKGTAEEAADELEKRLKESIRGQLVSDVPIGAFLSAGIDSSTVVALMQDVSPEKVKTFTIGMQDPKYNEAEAAKEIAAHLGTEHTELYITEQDAKDVIPNIPHMFGEPFADSSQIPTYLVSKMTREHVTVSLSGDGGDELFCGYRSYESVDRIWNKMKGIPVGLRKGAGKMLAHSRAAHSDEILRDKARLLQAKSPEDLYRIQYEMVPFAKEVAKSKIMLPYKYSLSEKDVLSEVNHDIMLMDMKMYHPDDILVKVDRAGMAVSLESRIPLLDPDVVEFAWSLPVSLLRDKKTGEGKQVLRNVLYRHVPKELMDRPKKGFSIPIGSWLKTSELKDWAEDLIAEDKLKREGYLNPEVVHKIWNNFMSEDGTYQPLIWYILMFEQWLDYGII</sequence>
<proteinExistence type="inferred from homology"/>
<dbReference type="CDD" id="cd01991">
    <property type="entry name" value="Asn_synthase_B_C"/>
    <property type="match status" value="1"/>
</dbReference>
<keyword evidence="9" id="KW-0028">Amino-acid biosynthesis</keyword>
<dbReference type="Gene3D" id="3.40.50.620">
    <property type="entry name" value="HUPs"/>
    <property type="match status" value="1"/>
</dbReference>
<dbReference type="EMBL" id="CP017831">
    <property type="protein sequence ID" value="AOZ97426.1"/>
    <property type="molecule type" value="Genomic_DNA"/>
</dbReference>
<comment type="similarity">
    <text evidence="2">Belongs to the asparagine synthetase family.</text>
</comment>
<keyword evidence="7 9" id="KW-0315">Glutamine amidotransferase</keyword>
<feature type="binding site" evidence="10">
    <location>
        <begin position="394"/>
        <end position="395"/>
    </location>
    <ligand>
        <name>ATP</name>
        <dbReference type="ChEBI" id="CHEBI:30616"/>
    </ligand>
</feature>
<feature type="active site" description="For GATase activity" evidence="9">
    <location>
        <position position="2"/>
    </location>
</feature>
<evidence type="ECO:0000256" key="8">
    <source>
        <dbReference type="ARBA" id="ARBA00048741"/>
    </source>
</evidence>
<dbReference type="InterPro" id="IPR014729">
    <property type="entry name" value="Rossmann-like_a/b/a_fold"/>
</dbReference>
<keyword evidence="6 9" id="KW-0061">Asparagine biosynthesis</keyword>
<keyword evidence="5 10" id="KW-0067">ATP-binding</keyword>
<dbReference type="OrthoDB" id="9763290at2"/>
<dbReference type="SUPFAM" id="SSF56235">
    <property type="entry name" value="N-terminal nucleophile aminohydrolases (Ntn hydrolases)"/>
    <property type="match status" value="1"/>
</dbReference>
<dbReference type="GO" id="GO:0006529">
    <property type="term" value="P:asparagine biosynthetic process"/>
    <property type="evidence" value="ECO:0007669"/>
    <property type="project" value="UniProtKB-KW"/>
</dbReference>
<feature type="binding site" evidence="10">
    <location>
        <position position="321"/>
    </location>
    <ligand>
        <name>ATP</name>
        <dbReference type="ChEBI" id="CHEBI:30616"/>
    </ligand>
</feature>
<dbReference type="PANTHER" id="PTHR43284:SF1">
    <property type="entry name" value="ASPARAGINE SYNTHETASE"/>
    <property type="match status" value="1"/>
</dbReference>
<dbReference type="InterPro" id="IPR029055">
    <property type="entry name" value="Ntn_hydrolases_N"/>
</dbReference>
<evidence type="ECO:0000256" key="7">
    <source>
        <dbReference type="ARBA" id="ARBA00022962"/>
    </source>
</evidence>
<evidence type="ECO:0000256" key="11">
    <source>
        <dbReference type="PIRSR" id="PIRSR001589-3"/>
    </source>
</evidence>
<dbReference type="InterPro" id="IPR001962">
    <property type="entry name" value="Asn_synthase"/>
</dbReference>
<evidence type="ECO:0000256" key="6">
    <source>
        <dbReference type="ARBA" id="ARBA00022888"/>
    </source>
</evidence>
<evidence type="ECO:0000259" key="12">
    <source>
        <dbReference type="PROSITE" id="PS51278"/>
    </source>
</evidence>
<keyword evidence="4 10" id="KW-0547">Nucleotide-binding</keyword>
<dbReference type="GO" id="GO:0004066">
    <property type="term" value="F:asparagine synthase (glutamine-hydrolyzing) activity"/>
    <property type="evidence" value="ECO:0007669"/>
    <property type="project" value="UniProtKB-EC"/>
</dbReference>
<dbReference type="SUPFAM" id="SSF52402">
    <property type="entry name" value="Adenine nucleotide alpha hydrolases-like"/>
    <property type="match status" value="1"/>
</dbReference>
<comment type="catalytic activity">
    <reaction evidence="8">
        <text>L-aspartate + L-glutamine + ATP + H2O = L-asparagine + L-glutamate + AMP + diphosphate + H(+)</text>
        <dbReference type="Rhea" id="RHEA:12228"/>
        <dbReference type="ChEBI" id="CHEBI:15377"/>
        <dbReference type="ChEBI" id="CHEBI:15378"/>
        <dbReference type="ChEBI" id="CHEBI:29985"/>
        <dbReference type="ChEBI" id="CHEBI:29991"/>
        <dbReference type="ChEBI" id="CHEBI:30616"/>
        <dbReference type="ChEBI" id="CHEBI:33019"/>
        <dbReference type="ChEBI" id="CHEBI:58048"/>
        <dbReference type="ChEBI" id="CHEBI:58359"/>
        <dbReference type="ChEBI" id="CHEBI:456215"/>
        <dbReference type="EC" id="6.3.5.4"/>
    </reaction>
</comment>
<evidence type="ECO:0000256" key="5">
    <source>
        <dbReference type="ARBA" id="ARBA00022840"/>
    </source>
</evidence>
<evidence type="ECO:0000313" key="14">
    <source>
        <dbReference type="Proteomes" id="UP000179284"/>
    </source>
</evidence>
<dbReference type="Pfam" id="PF00733">
    <property type="entry name" value="Asn_synthase"/>
    <property type="match status" value="1"/>
</dbReference>
<dbReference type="Pfam" id="PF13522">
    <property type="entry name" value="GATase_6"/>
    <property type="match status" value="1"/>
</dbReference>
<dbReference type="GO" id="GO:0005524">
    <property type="term" value="F:ATP binding"/>
    <property type="evidence" value="ECO:0007669"/>
    <property type="project" value="UniProtKB-KW"/>
</dbReference>
<evidence type="ECO:0000313" key="13">
    <source>
        <dbReference type="EMBL" id="AOZ97426.1"/>
    </source>
</evidence>
<dbReference type="InterPro" id="IPR006426">
    <property type="entry name" value="Asn_synth_AEB"/>
</dbReference>
<dbReference type="PROSITE" id="PS51278">
    <property type="entry name" value="GATASE_TYPE_2"/>
    <property type="match status" value="1"/>
</dbReference>
<dbReference type="RefSeq" id="WP_071177031.1">
    <property type="nucleotide sequence ID" value="NZ_CP017831.1"/>
</dbReference>
<dbReference type="GO" id="GO:0005829">
    <property type="term" value="C:cytosol"/>
    <property type="evidence" value="ECO:0007669"/>
    <property type="project" value="TreeGrafter"/>
</dbReference>
<evidence type="ECO:0000256" key="10">
    <source>
        <dbReference type="PIRSR" id="PIRSR001589-2"/>
    </source>
</evidence>
<comment type="pathway">
    <text evidence="1">Amino-acid biosynthesis; L-asparagine biosynthesis; L-asparagine from L-aspartate (L-Gln route): step 1/1.</text>
</comment>
<protein>
    <recommendedName>
        <fullName evidence="3">asparagine synthase (glutamine-hydrolyzing)</fullName>
        <ecNumber evidence="3">6.3.5.4</ecNumber>
    </recommendedName>
</protein>
<evidence type="ECO:0000256" key="9">
    <source>
        <dbReference type="PIRSR" id="PIRSR001589-1"/>
    </source>
</evidence>
<dbReference type="CDD" id="cd00712">
    <property type="entry name" value="AsnB"/>
    <property type="match status" value="1"/>
</dbReference>
<accession>A0A1D9P487</accession>
<evidence type="ECO:0000256" key="4">
    <source>
        <dbReference type="ARBA" id="ARBA00022741"/>
    </source>
</evidence>
<feature type="site" description="Important for beta-aspartyl-AMP intermediate formation" evidence="11">
    <location>
        <position position="396"/>
    </location>
</feature>
<dbReference type="EC" id="6.3.5.4" evidence="3"/>
<keyword evidence="14" id="KW-1185">Reference proteome</keyword>
<dbReference type="Gene3D" id="3.60.20.10">
    <property type="entry name" value="Glutamine Phosphoribosylpyrophosphate, subunit 1, domain 1"/>
    <property type="match status" value="1"/>
</dbReference>
<gene>
    <name evidence="13" type="ORF">bhn_I2394</name>
</gene>
<reference evidence="14" key="1">
    <citation type="submission" date="2016-10" db="EMBL/GenBank/DDBJ databases">
        <title>The complete genome sequence of the rumen bacterium Butyrivibrio hungatei MB2003.</title>
        <authorList>
            <person name="Palevich N."/>
            <person name="Kelly W.J."/>
            <person name="Leahy S.C."/>
            <person name="Altermann E."/>
            <person name="Rakonjac J."/>
            <person name="Attwood G.T."/>
        </authorList>
    </citation>
    <scope>NUCLEOTIDE SEQUENCE [LARGE SCALE GENOMIC DNA]</scope>
    <source>
        <strain evidence="14">MB2003</strain>
    </source>
</reference>